<organism evidence="1 2">
    <name type="scientific">Hermetia illucens</name>
    <name type="common">Black soldier fly</name>
    <dbReference type="NCBI Taxonomy" id="343691"/>
    <lineage>
        <taxon>Eukaryota</taxon>
        <taxon>Metazoa</taxon>
        <taxon>Ecdysozoa</taxon>
        <taxon>Arthropoda</taxon>
        <taxon>Hexapoda</taxon>
        <taxon>Insecta</taxon>
        <taxon>Pterygota</taxon>
        <taxon>Neoptera</taxon>
        <taxon>Endopterygota</taxon>
        <taxon>Diptera</taxon>
        <taxon>Brachycera</taxon>
        <taxon>Stratiomyomorpha</taxon>
        <taxon>Stratiomyidae</taxon>
        <taxon>Hermetiinae</taxon>
        <taxon>Hermetia</taxon>
    </lineage>
</organism>
<gene>
    <name evidence="1" type="ORF">HERILL_LOCUS4903</name>
</gene>
<reference evidence="1 2" key="1">
    <citation type="submission" date="2020-11" db="EMBL/GenBank/DDBJ databases">
        <authorList>
            <person name="Wallbank WR R."/>
            <person name="Pardo Diaz C."/>
            <person name="Kozak K."/>
            <person name="Martin S."/>
            <person name="Jiggins C."/>
            <person name="Moest M."/>
            <person name="Warren A I."/>
            <person name="Generalovic N T."/>
            <person name="Byers J.R.P. K."/>
            <person name="Montejo-Kovacevich G."/>
            <person name="Yen C E."/>
        </authorList>
    </citation>
    <scope>NUCLEOTIDE SEQUENCE [LARGE SCALE GENOMIC DNA]</scope>
</reference>
<sequence length="232" mass="26092">MRIRPEAIVISSNGNLSYAEILEKVKAGPDLKDLGGNVSRIRRTQKVKNSLGENVTVRTQKYEVYIQCKDLDEVTSKGEISTALMEQFKLEELAEESIVTLRKAQTVTLRLPVGAAQKLLAGRVAQDLLEQTIYESEVEIFIISELSKPSRWRMDYRFDWWSGDMGMWSASYTMSWGAGIQRLCMAENKRGILHSCYAPPNRTLSELEEMLDSLVLDARGRSPGVIAGDLNT</sequence>
<accession>A0A7R8UJJ1</accession>
<dbReference type="InParanoid" id="A0A7R8UJJ1"/>
<name>A0A7R8UJJ1_HERIL</name>
<evidence type="ECO:0008006" key="3">
    <source>
        <dbReference type="Google" id="ProtNLM"/>
    </source>
</evidence>
<dbReference type="SUPFAM" id="SSF56219">
    <property type="entry name" value="DNase I-like"/>
    <property type="match status" value="1"/>
</dbReference>
<dbReference type="Proteomes" id="UP000594454">
    <property type="component" value="Chromosome 2"/>
</dbReference>
<dbReference type="AlphaFoldDB" id="A0A7R8UJJ1"/>
<dbReference type="EMBL" id="LR899010">
    <property type="protein sequence ID" value="CAD7081814.1"/>
    <property type="molecule type" value="Genomic_DNA"/>
</dbReference>
<evidence type="ECO:0000313" key="1">
    <source>
        <dbReference type="EMBL" id="CAD7081814.1"/>
    </source>
</evidence>
<proteinExistence type="predicted"/>
<protein>
    <recommendedName>
        <fullName evidence="3">Endonuclease/exonuclease/phosphatase domain-containing protein</fullName>
    </recommendedName>
</protein>
<evidence type="ECO:0000313" key="2">
    <source>
        <dbReference type="Proteomes" id="UP000594454"/>
    </source>
</evidence>
<keyword evidence="2" id="KW-1185">Reference proteome</keyword>
<dbReference type="InterPro" id="IPR036691">
    <property type="entry name" value="Endo/exonu/phosph_ase_sf"/>
</dbReference>